<name>A0A135WJN4_9FLAO</name>
<sequence>MMKYLQWNNAISEYLFNPANSGRDVYLYLTKPDIILIGSIYFDIETEEEIWKDFINSIKRGFPGSNGNIIAKAKYAHSKNNLVGKNRSDGTPATIEDIPVLYPPFISYLIFLILPLVEDIDDTNLRADAYYGRLNAFLQSHLINENIGSADFRNNQINCLWEDLANWANVKNNGDFGLFNVIPFTNENWIYVGKVFSQCLVPPKFLNRLPELFQVIGLVPDTFYEDRFLQEKIKNSRTDLIPKSTLDFLKKDDELSNSIIQTIQRQYKKWTGETHEEIEEGTTTRKKRNYTVANLFLQFRVNTNDELISFSYRMYSSNDYPEDLKFGEHENLYEINGWSKTLLLEFNEGLELKDSFNKWIAKFPNRDVRLFVSAGIFQLSNDFWIETDFLSKTDRMYLLCKNEKQELIKDWGKTFGNGNFKQEDFEGLPENYSLFWFRNPKQSLAGLSILTLYTEKRIELVGGLKINFRTYSNEFLPEVEIVNSDGNENVYLQYKDTDEKIFLSKKTSLNNRWLLTEKTAINTDFHIKVEDETFSGNALAYNLVSSDNTAIKVDGSNLPKRDAFGRNVTTDAEQFCLGSNIVNPNKSSQRYFSTYGSLFTSTIQDTLTNITTAIFNNHNGNNLCNFLSLKSELTTEDFFKAFEFFYSKEFPEYQASTNYNLTKLKKVSLNFYDFTGILDYDYETKKIVLNPPQFIFIPAEKGRKVLLIGARDTALIEKIITTAPKYNLQVEITKQFSSNERLLLPDVITIRAFQQVDDSYGENSIKAFANELNIKFTTDYYPQVALQDFSATIADYEETLQETNENDYDWARYIFNPETLDFDKNETPTFDKSFSLVRYKLNEYTYEFKLWKNNKCYKVDMNWGRFIALKHFQKEVILFDNSSNKVAIPIATPLPRLLSEAIMLLSGKAPDFKEINGKKYRVYENVVGIFTQNLFRLKLGQTAINTTL</sequence>
<organism evidence="1 2">
    <name type="scientific">Chryseobacterium kwangjuense</name>
    <dbReference type="NCBI Taxonomy" id="267125"/>
    <lineage>
        <taxon>Bacteria</taxon>
        <taxon>Pseudomonadati</taxon>
        <taxon>Bacteroidota</taxon>
        <taxon>Flavobacteriia</taxon>
        <taxon>Flavobacteriales</taxon>
        <taxon>Weeksellaceae</taxon>
        <taxon>Chryseobacterium group</taxon>
        <taxon>Chryseobacterium</taxon>
    </lineage>
</organism>
<accession>A0A135WJN4</accession>
<reference evidence="2" key="1">
    <citation type="submission" date="2015-12" db="EMBL/GenBank/DDBJ databases">
        <title>Genome sequence of a biocontrol rhizobacterium Chryseobacterium kwangjuense strain KJ1R5 isolated from pepper (Capsicum annuum L.).</title>
        <authorList>
            <person name="Jeong J.-J."/>
            <person name="Park H."/>
            <person name="Mannaa M."/>
            <person name="Sang M.K."/>
            <person name="Choi I.-G."/>
            <person name="Kim K.D."/>
        </authorList>
    </citation>
    <scope>NUCLEOTIDE SEQUENCE [LARGE SCALE GENOMIC DNA]</scope>
    <source>
        <strain evidence="2">KJ1R5</strain>
    </source>
</reference>
<dbReference type="RefSeq" id="WP_062648626.1">
    <property type="nucleotide sequence ID" value="NZ_LPUR01000001.1"/>
</dbReference>
<gene>
    <name evidence="1" type="ORF">AU378_05010</name>
</gene>
<dbReference type="Proteomes" id="UP000070513">
    <property type="component" value="Unassembled WGS sequence"/>
</dbReference>
<comment type="caution">
    <text evidence="1">The sequence shown here is derived from an EMBL/GenBank/DDBJ whole genome shotgun (WGS) entry which is preliminary data.</text>
</comment>
<dbReference type="EMBL" id="LPUR01000001">
    <property type="protein sequence ID" value="KXH85116.1"/>
    <property type="molecule type" value="Genomic_DNA"/>
</dbReference>
<protein>
    <submittedName>
        <fullName evidence="1">Uncharacterized protein</fullName>
    </submittedName>
</protein>
<dbReference type="OrthoDB" id="800063at2"/>
<reference evidence="1 2" key="2">
    <citation type="journal article" date="2016" name="Genome Announc.">
        <title>Draft Genome Sequence of a Biocontrol Rhizobacterium, Chryseobacterium kwangjuense Strain KJ1R5, Isolated from Pepper (Capsicum annuum).</title>
        <authorList>
            <person name="Jeong J.J."/>
            <person name="Park H."/>
            <person name="Park B.H."/>
            <person name="Mannaa M."/>
            <person name="Sang M.K."/>
            <person name="Choi I.G."/>
            <person name="Kim K.D."/>
        </authorList>
    </citation>
    <scope>NUCLEOTIDE SEQUENCE [LARGE SCALE GENOMIC DNA]</scope>
    <source>
        <strain evidence="1 2">KJ1R5</strain>
    </source>
</reference>
<proteinExistence type="predicted"/>
<evidence type="ECO:0000313" key="1">
    <source>
        <dbReference type="EMBL" id="KXH85116.1"/>
    </source>
</evidence>
<evidence type="ECO:0000313" key="2">
    <source>
        <dbReference type="Proteomes" id="UP000070513"/>
    </source>
</evidence>
<dbReference type="AlphaFoldDB" id="A0A135WJN4"/>